<dbReference type="GO" id="GO:0016874">
    <property type="term" value="F:ligase activity"/>
    <property type="evidence" value="ECO:0007669"/>
    <property type="project" value="UniProtKB-KW"/>
</dbReference>
<sequence>VTSARVTPEKWEEYLVEPQCCLNQLANVLDHADAGMQARAAETWKGMLNNMMRVYSNGASSPASSPPSSSARAAATSSTMGRILDRFRSNSRVGNGPEESRSNTGEESGKVSSRVVGVAMERLVGEDGERLRQIVERAEQELDHPSSSSTSSGVVTDLLACMASVASCSDKLAGMMMEKDTTGRLLGKLLGNGGGGVGEELGRQALRTATSLLPAVKFMPPKSGEKKIDANKIMRLSGEQACSDSGSGTSVRSVPRQLLVKLMTGAVASTAGEPQNSMQLLLAGSMYARHRGWNLAASQPELVDGIVSSVADILAQQCSAPRYSPSLIVACIHTVLCITPKGKNVVQAVQELVYRHGLIRSLKEIQSWRDDSDDASSPVGADAAFRCGGEQQKQSMSRSSSLLGGLRRSSRSSLSSIGDEEAVAVETEVQPVGWLPLMNAEASQALRVLDRGMESAGGLAGKLALSRSGEMNLNGFTKLAESSTPPTPYELLQSGMLINMCDFVASGQEADGVRMVLAENPAFYEHLVKCLVSAIDRHQLLTLALDPGRETVLCAAISACVRGKGGLADGVELDVSAARESRDVGDAAAS</sequence>
<organism evidence="2 3">
    <name type="scientific">Perkinsus chesapeaki</name>
    <name type="common">Clam parasite</name>
    <name type="synonym">Perkinsus andrewsi</name>
    <dbReference type="NCBI Taxonomy" id="330153"/>
    <lineage>
        <taxon>Eukaryota</taxon>
        <taxon>Sar</taxon>
        <taxon>Alveolata</taxon>
        <taxon>Perkinsozoa</taxon>
        <taxon>Perkinsea</taxon>
        <taxon>Perkinsida</taxon>
        <taxon>Perkinsidae</taxon>
        <taxon>Perkinsus</taxon>
    </lineage>
</organism>
<feature type="compositionally biased region" description="Low complexity" evidence="1">
    <location>
        <begin position="59"/>
        <end position="78"/>
    </location>
</feature>
<keyword evidence="3" id="KW-1185">Reference proteome</keyword>
<protein>
    <submittedName>
        <fullName evidence="2">Ubiquitin-protein ligase</fullName>
    </submittedName>
</protein>
<name>A0A7J6LSE2_PERCH</name>
<proteinExistence type="predicted"/>
<feature type="compositionally biased region" description="Low complexity" evidence="1">
    <location>
        <begin position="397"/>
        <end position="412"/>
    </location>
</feature>
<dbReference type="EMBL" id="JAAPAO010000353">
    <property type="protein sequence ID" value="KAF4662208.1"/>
    <property type="molecule type" value="Genomic_DNA"/>
</dbReference>
<evidence type="ECO:0000313" key="2">
    <source>
        <dbReference type="EMBL" id="KAF4662208.1"/>
    </source>
</evidence>
<dbReference type="Proteomes" id="UP000591131">
    <property type="component" value="Unassembled WGS sequence"/>
</dbReference>
<accession>A0A7J6LSE2</accession>
<feature type="region of interest" description="Disordered" evidence="1">
    <location>
        <begin position="370"/>
        <end position="412"/>
    </location>
</feature>
<gene>
    <name evidence="2" type="primary">TRIP12_1</name>
    <name evidence="2" type="ORF">FOL47_006355</name>
</gene>
<reference evidence="2 3" key="1">
    <citation type="submission" date="2020-04" db="EMBL/GenBank/DDBJ databases">
        <title>Perkinsus chesapeaki whole genome sequence.</title>
        <authorList>
            <person name="Bogema D.R."/>
        </authorList>
    </citation>
    <scope>NUCLEOTIDE SEQUENCE [LARGE SCALE GENOMIC DNA]</scope>
    <source>
        <strain evidence="2">ATCC PRA-425</strain>
    </source>
</reference>
<evidence type="ECO:0000256" key="1">
    <source>
        <dbReference type="SAM" id="MobiDB-lite"/>
    </source>
</evidence>
<keyword evidence="2" id="KW-0436">Ligase</keyword>
<feature type="region of interest" description="Disordered" evidence="1">
    <location>
        <begin position="57"/>
        <end position="114"/>
    </location>
</feature>
<dbReference type="AlphaFoldDB" id="A0A7J6LSE2"/>
<evidence type="ECO:0000313" key="3">
    <source>
        <dbReference type="Proteomes" id="UP000591131"/>
    </source>
</evidence>
<comment type="caution">
    <text evidence="2">The sequence shown here is derived from an EMBL/GenBank/DDBJ whole genome shotgun (WGS) entry which is preliminary data.</text>
</comment>
<feature type="non-terminal residue" evidence="2">
    <location>
        <position position="1"/>
    </location>
</feature>